<dbReference type="AlphaFoldDB" id="A0A1J4KR67"/>
<feature type="compositionally biased region" description="Polar residues" evidence="1">
    <location>
        <begin position="291"/>
        <end position="300"/>
    </location>
</feature>
<evidence type="ECO:0000313" key="3">
    <source>
        <dbReference type="EMBL" id="OHT13424.1"/>
    </source>
</evidence>
<dbReference type="InterPro" id="IPR011989">
    <property type="entry name" value="ARM-like"/>
</dbReference>
<reference evidence="3" key="1">
    <citation type="submission" date="2016-10" db="EMBL/GenBank/DDBJ databases">
        <authorList>
            <person name="Benchimol M."/>
            <person name="Almeida L.G."/>
            <person name="Vasconcelos A.T."/>
            <person name="Perreira-Neves A."/>
            <person name="Rosa I.A."/>
            <person name="Tasca T."/>
            <person name="Bogo M.R."/>
            <person name="de Souza W."/>
        </authorList>
    </citation>
    <scope>NUCLEOTIDE SEQUENCE [LARGE SCALE GENOMIC DNA]</scope>
    <source>
        <strain evidence="3">K</strain>
    </source>
</reference>
<feature type="compositionally biased region" description="Polar residues" evidence="1">
    <location>
        <begin position="227"/>
        <end position="245"/>
    </location>
</feature>
<feature type="compositionally biased region" description="Low complexity" evidence="1">
    <location>
        <begin position="264"/>
        <end position="290"/>
    </location>
</feature>
<dbReference type="PANTHER" id="PTHR21567">
    <property type="entry name" value="CLASP"/>
    <property type="match status" value="1"/>
</dbReference>
<comment type="caution">
    <text evidence="3">The sequence shown here is derived from an EMBL/GenBank/DDBJ whole genome shotgun (WGS) entry which is preliminary data.</text>
</comment>
<dbReference type="Pfam" id="PF12348">
    <property type="entry name" value="CLASP_N"/>
    <property type="match status" value="1"/>
</dbReference>
<gene>
    <name evidence="3" type="ORF">TRFO_16406</name>
</gene>
<dbReference type="Gene3D" id="1.25.10.10">
    <property type="entry name" value="Leucine-rich Repeat Variant"/>
    <property type="match status" value="1"/>
</dbReference>
<feature type="domain" description="CLASP N-terminal" evidence="2">
    <location>
        <begin position="55"/>
        <end position="221"/>
    </location>
</feature>
<dbReference type="GO" id="GO:0000278">
    <property type="term" value="P:mitotic cell cycle"/>
    <property type="evidence" value="ECO:0007669"/>
    <property type="project" value="UniProtKB-ARBA"/>
</dbReference>
<dbReference type="OrthoDB" id="10621603at2759"/>
<dbReference type="InterPro" id="IPR016024">
    <property type="entry name" value="ARM-type_fold"/>
</dbReference>
<dbReference type="GO" id="GO:0005881">
    <property type="term" value="C:cytoplasmic microtubule"/>
    <property type="evidence" value="ECO:0007669"/>
    <property type="project" value="TreeGrafter"/>
</dbReference>
<keyword evidence="4" id="KW-1185">Reference proteome</keyword>
<feature type="compositionally biased region" description="Polar residues" evidence="1">
    <location>
        <begin position="252"/>
        <end position="263"/>
    </location>
</feature>
<evidence type="ECO:0000256" key="1">
    <source>
        <dbReference type="SAM" id="MobiDB-lite"/>
    </source>
</evidence>
<dbReference type="GO" id="GO:0008017">
    <property type="term" value="F:microtubule binding"/>
    <property type="evidence" value="ECO:0007669"/>
    <property type="project" value="TreeGrafter"/>
</dbReference>
<proteinExistence type="predicted"/>
<organism evidence="3 4">
    <name type="scientific">Tritrichomonas foetus</name>
    <dbReference type="NCBI Taxonomy" id="1144522"/>
    <lineage>
        <taxon>Eukaryota</taxon>
        <taxon>Metamonada</taxon>
        <taxon>Parabasalia</taxon>
        <taxon>Tritrichomonadida</taxon>
        <taxon>Tritrichomonadidae</taxon>
        <taxon>Tritrichomonas</taxon>
    </lineage>
</organism>
<dbReference type="SUPFAM" id="SSF48371">
    <property type="entry name" value="ARM repeat"/>
    <property type="match status" value="1"/>
</dbReference>
<feature type="region of interest" description="Disordered" evidence="1">
    <location>
        <begin position="227"/>
        <end position="312"/>
    </location>
</feature>
<dbReference type="InterPro" id="IPR024395">
    <property type="entry name" value="CLASP_N_dom"/>
</dbReference>
<accession>A0A1J4KR67</accession>
<protein>
    <recommendedName>
        <fullName evidence="2">CLASP N-terminal domain-containing protein</fullName>
    </recommendedName>
</protein>
<dbReference type="GO" id="GO:0005819">
    <property type="term" value="C:spindle"/>
    <property type="evidence" value="ECO:0007669"/>
    <property type="project" value="UniProtKB-ARBA"/>
</dbReference>
<sequence length="707" mass="78547">MNSPKSPIEKFNLSALEQEFESPLDKHNPCEVESSQEAKEEFEKLTIDLDAKSPWKTRNEAMNHILELLKGGIQYYPGGDLKAFAPYLAAALSDLRPVLIKTAALVVAAEAQILEDDFIPSIDPIFPCLLKQLTSNNIAIAHSCHLALLNIAKHCMNRRVARLFLSNYNSPTPAYRQLSVECAHIIIETWPSQLTSLLSKETSSVIVALAEDPIETIQNIALAATKVNRSASPKRSTKKVNSTLPFTPALTCKSNPKQTTPRKSPSGASGSPTNAPASSPSVSSKSPKNTAASPMKQNLTPRRASPSRDNADVTTISAESVITDFMPPSNTIEAKAFKIHLDKLISLGDLSVLEMQPDNVVSSVLFAMREFPNYNEWSNAIEILFESFGEMLDHSLIDIMSIFGFNSEIVDFAVNRVGAQTLAEMFTTGKKPRITDTFNFFVSIFRDEKYSIEVTDQIGNLIQSLIKQNKHNENVKYLENAVKEAVVDIPAILEIIVIKLSNCDKWQGDLENLLNSYDETKQSARTIEKRLETTIPDLISHGTEAQRTTCIAFIQAAASKLKKVSFKCAFEPLVAVLLEDNCNFYEKGVSCLAKSMNDIRTLSKAIVLLDHSEASVPVVLDALLKFSIDAPPQKILAAHKTLVKKLSRFLVYEDTHIRHATIGIFAECRKKIPKEFTWQMKKNFTPIQRRLVELKAGKYRGNKTSTY</sequence>
<dbReference type="RefSeq" id="XP_068366560.1">
    <property type="nucleotide sequence ID" value="XM_068498952.1"/>
</dbReference>
<dbReference type="GeneID" id="94833656"/>
<dbReference type="PANTHER" id="PTHR21567:SF9">
    <property type="entry name" value="CLIP-ASSOCIATING PROTEIN"/>
    <property type="match status" value="1"/>
</dbReference>
<evidence type="ECO:0000313" key="4">
    <source>
        <dbReference type="Proteomes" id="UP000179807"/>
    </source>
</evidence>
<dbReference type="GO" id="GO:0000226">
    <property type="term" value="P:microtubule cytoskeleton organization"/>
    <property type="evidence" value="ECO:0007669"/>
    <property type="project" value="TreeGrafter"/>
</dbReference>
<dbReference type="EMBL" id="MLAK01000526">
    <property type="protein sequence ID" value="OHT13424.1"/>
    <property type="molecule type" value="Genomic_DNA"/>
</dbReference>
<name>A0A1J4KR67_9EUKA</name>
<dbReference type="Proteomes" id="UP000179807">
    <property type="component" value="Unassembled WGS sequence"/>
</dbReference>
<evidence type="ECO:0000259" key="2">
    <source>
        <dbReference type="Pfam" id="PF12348"/>
    </source>
</evidence>
<dbReference type="VEuPathDB" id="TrichDB:TRFO_16406"/>